<protein>
    <submittedName>
        <fullName evidence="2">Uncharacterized protein</fullName>
    </submittedName>
</protein>
<comment type="caution">
    <text evidence="2">The sequence shown here is derived from an EMBL/GenBank/DDBJ whole genome shotgun (WGS) entry which is preliminary data.</text>
</comment>
<dbReference type="EMBL" id="MWBO01000039">
    <property type="protein sequence ID" value="OQA52266.1"/>
    <property type="molecule type" value="Genomic_DNA"/>
</dbReference>
<organism evidence="2">
    <name type="scientific">candidate division WS2 bacterium ADurb.Bin280</name>
    <dbReference type="NCBI Taxonomy" id="1852829"/>
    <lineage>
        <taxon>Bacteria</taxon>
        <taxon>candidate division WS2</taxon>
    </lineage>
</organism>
<feature type="region of interest" description="Disordered" evidence="1">
    <location>
        <begin position="1"/>
        <end position="36"/>
    </location>
</feature>
<name>A0A1V5SCM7_9BACT</name>
<evidence type="ECO:0000313" key="2">
    <source>
        <dbReference type="EMBL" id="OQA52266.1"/>
    </source>
</evidence>
<feature type="compositionally biased region" description="Acidic residues" evidence="1">
    <location>
        <begin position="1"/>
        <end position="14"/>
    </location>
</feature>
<reference evidence="2" key="1">
    <citation type="submission" date="2017-02" db="EMBL/GenBank/DDBJ databases">
        <title>Delving into the versatile metabolic prowess of the omnipresent phylum Bacteroidetes.</title>
        <authorList>
            <person name="Nobu M.K."/>
            <person name="Mei R."/>
            <person name="Narihiro T."/>
            <person name="Kuroda K."/>
            <person name="Liu W.-T."/>
        </authorList>
    </citation>
    <scope>NUCLEOTIDE SEQUENCE</scope>
    <source>
        <strain evidence="2">ADurb.Bin280</strain>
    </source>
</reference>
<accession>A0A1V5SCM7</accession>
<gene>
    <name evidence="2" type="ORF">BWY43_00579</name>
</gene>
<sequence>MNEGDEPKEEELVAQEENPASHPSESQEDQPKPSNFSDKALREQILAVPPHGFRVLSEIMHELDVDEHQYDISQETADAIVTKIIEVAESAPKVGLAYKNLTDLNSNIWNPSVDFASQAEKSKNPDRYKLEELSQRIIYFTAPRPSTRNFKRENIQDKIFKSLIEYAKTGEHFEAIRILFDHYLNDVHMIKPEVLYQGAAELNWTQKSNLTQEQLDASSYHLQNLMGWMVYDTRFAPSKLSSYFEKLMESESEESFGEISKALELVRMIFRRTLGDDGYAFENYRTIREEIEKIAQKSKSYLVSQRARSILEEMNSFLITHYQDFEDESGESTELHRQRVDRWRSEDLWRNRIEDLNPLGPRNNFICAALSPSLIGIYDFHGQLSMFAERSMLEKRKQGEDAGLQSYAALPVYVSKEADDGKRGNTGDFADFILMSSLPVREQIRRDFGVNLSELEVPIQFEFLRFIKGKSEEQTKKTTEFLKEFGKDALTSFLALEGGASMSEIISALTEKLDTQTAKTVLERFSATIEKIYKMEQYLSTSLHREISDAVIQKASSGLLSRGIEILNLTMNR</sequence>
<dbReference type="Proteomes" id="UP000485367">
    <property type="component" value="Unassembled WGS sequence"/>
</dbReference>
<dbReference type="AlphaFoldDB" id="A0A1V5SCM7"/>
<evidence type="ECO:0000256" key="1">
    <source>
        <dbReference type="SAM" id="MobiDB-lite"/>
    </source>
</evidence>
<proteinExistence type="predicted"/>